<evidence type="ECO:0000256" key="3">
    <source>
        <dbReference type="ARBA" id="ARBA00022771"/>
    </source>
</evidence>
<evidence type="ECO:0000256" key="4">
    <source>
        <dbReference type="ARBA" id="ARBA00022833"/>
    </source>
</evidence>
<evidence type="ECO:0000256" key="6">
    <source>
        <dbReference type="SAM" id="MobiDB-lite"/>
    </source>
</evidence>
<dbReference type="GO" id="GO:0005634">
    <property type="term" value="C:nucleus"/>
    <property type="evidence" value="ECO:0007669"/>
    <property type="project" value="UniProtKB-SubCell"/>
</dbReference>
<organism evidence="8 9">
    <name type="scientific">Triplophysa rosa</name>
    <name type="common">Cave loach</name>
    <dbReference type="NCBI Taxonomy" id="992332"/>
    <lineage>
        <taxon>Eukaryota</taxon>
        <taxon>Metazoa</taxon>
        <taxon>Chordata</taxon>
        <taxon>Craniata</taxon>
        <taxon>Vertebrata</taxon>
        <taxon>Euteleostomi</taxon>
        <taxon>Actinopterygii</taxon>
        <taxon>Neopterygii</taxon>
        <taxon>Teleostei</taxon>
        <taxon>Ostariophysi</taxon>
        <taxon>Cypriniformes</taxon>
        <taxon>Nemacheilidae</taxon>
        <taxon>Triplophysa</taxon>
    </lineage>
</organism>
<dbReference type="PANTHER" id="PTHR46481:SF10">
    <property type="entry name" value="ZINC FINGER BED DOMAIN-CONTAINING PROTEIN 39"/>
    <property type="match status" value="1"/>
</dbReference>
<dbReference type="InterPro" id="IPR008906">
    <property type="entry name" value="HATC_C_dom"/>
</dbReference>
<keyword evidence="2" id="KW-0479">Metal-binding</keyword>
<reference evidence="8" key="1">
    <citation type="submission" date="2021-02" db="EMBL/GenBank/DDBJ databases">
        <title>Comparative genomics reveals that relaxation of natural selection precedes convergent phenotypic evolution of cavefish.</title>
        <authorList>
            <person name="Peng Z."/>
        </authorList>
    </citation>
    <scope>NUCLEOTIDE SEQUENCE</scope>
    <source>
        <tissue evidence="8">Muscle</tissue>
    </source>
</reference>
<evidence type="ECO:0000256" key="2">
    <source>
        <dbReference type="ARBA" id="ARBA00022723"/>
    </source>
</evidence>
<dbReference type="Pfam" id="PF05699">
    <property type="entry name" value="Dimer_Tnp_hAT"/>
    <property type="match status" value="1"/>
</dbReference>
<dbReference type="AlphaFoldDB" id="A0A9W8C949"/>
<dbReference type="InterPro" id="IPR052035">
    <property type="entry name" value="ZnF_BED_domain_contain"/>
</dbReference>
<protein>
    <recommendedName>
        <fullName evidence="7">HAT C-terminal dimerisation domain-containing protein</fullName>
    </recommendedName>
</protein>
<comment type="caution">
    <text evidence="8">The sequence shown here is derived from an EMBL/GenBank/DDBJ whole genome shotgun (WGS) entry which is preliminary data.</text>
</comment>
<name>A0A9W8C949_TRIRA</name>
<sequence length="207" mass="23123">MKKAFKVVLAEDDSDDSEDEEDMADDRTFPLGSRQRLSCFAHSLQLVVGDGLKEVKCLSQAISKVSKIATLLHSSTIFKDKFETIFDSLIAEAEKVDLEDIHVGEGSTAEPTQDSPPHSKIPRLLAKYKTHKKKHSTPTEASIATQVMKYFEDIQGSPTEEDPLKFWFHNKDKYPHLHVLALKVLSVPASSAPVERVFSVVVLVDFL</sequence>
<gene>
    <name evidence="8" type="ORF">IRJ41_008551</name>
</gene>
<keyword evidence="3" id="KW-0863">Zinc-finger</keyword>
<dbReference type="SUPFAM" id="SSF53098">
    <property type="entry name" value="Ribonuclease H-like"/>
    <property type="match status" value="1"/>
</dbReference>
<dbReference type="GO" id="GO:0046983">
    <property type="term" value="F:protein dimerization activity"/>
    <property type="evidence" value="ECO:0007669"/>
    <property type="project" value="InterPro"/>
</dbReference>
<dbReference type="EMBL" id="JAFHDT010000004">
    <property type="protein sequence ID" value="KAI7810944.1"/>
    <property type="molecule type" value="Genomic_DNA"/>
</dbReference>
<evidence type="ECO:0000313" key="9">
    <source>
        <dbReference type="Proteomes" id="UP001059041"/>
    </source>
</evidence>
<evidence type="ECO:0000313" key="8">
    <source>
        <dbReference type="EMBL" id="KAI7810944.1"/>
    </source>
</evidence>
<dbReference type="InterPro" id="IPR012337">
    <property type="entry name" value="RNaseH-like_sf"/>
</dbReference>
<dbReference type="GO" id="GO:0008270">
    <property type="term" value="F:zinc ion binding"/>
    <property type="evidence" value="ECO:0007669"/>
    <property type="project" value="UniProtKB-KW"/>
</dbReference>
<accession>A0A9W8C949</accession>
<evidence type="ECO:0000259" key="7">
    <source>
        <dbReference type="Pfam" id="PF05699"/>
    </source>
</evidence>
<feature type="domain" description="HAT C-terminal dimerisation" evidence="7">
    <location>
        <begin position="156"/>
        <end position="200"/>
    </location>
</feature>
<feature type="compositionally biased region" description="Acidic residues" evidence="6">
    <location>
        <begin position="10"/>
        <end position="24"/>
    </location>
</feature>
<evidence type="ECO:0000256" key="5">
    <source>
        <dbReference type="ARBA" id="ARBA00023242"/>
    </source>
</evidence>
<comment type="subcellular location">
    <subcellularLocation>
        <location evidence="1">Nucleus</location>
    </subcellularLocation>
</comment>
<evidence type="ECO:0000256" key="1">
    <source>
        <dbReference type="ARBA" id="ARBA00004123"/>
    </source>
</evidence>
<dbReference type="PANTHER" id="PTHR46481">
    <property type="entry name" value="ZINC FINGER BED DOMAIN-CONTAINING PROTEIN 4"/>
    <property type="match status" value="1"/>
</dbReference>
<keyword evidence="5" id="KW-0539">Nucleus</keyword>
<keyword evidence="4" id="KW-0862">Zinc</keyword>
<keyword evidence="9" id="KW-1185">Reference proteome</keyword>
<dbReference type="Proteomes" id="UP001059041">
    <property type="component" value="Linkage Group LG4"/>
</dbReference>
<proteinExistence type="predicted"/>
<feature type="region of interest" description="Disordered" evidence="6">
    <location>
        <begin position="1"/>
        <end position="26"/>
    </location>
</feature>